<dbReference type="EMBL" id="GL349445">
    <property type="protein sequence ID" value="KNC47118.1"/>
    <property type="molecule type" value="Genomic_DNA"/>
</dbReference>
<dbReference type="Proteomes" id="UP000054408">
    <property type="component" value="Unassembled WGS sequence"/>
</dbReference>
<dbReference type="GeneID" id="25563138"/>
<reference evidence="1 2" key="1">
    <citation type="submission" date="2010-05" db="EMBL/GenBank/DDBJ databases">
        <title>The Genome Sequence of Thecamonas trahens ATCC 50062.</title>
        <authorList>
            <consortium name="The Broad Institute Genome Sequencing Platform"/>
            <person name="Russ C."/>
            <person name="Cuomo C."/>
            <person name="Shea T."/>
            <person name="Young S.K."/>
            <person name="Zeng Q."/>
            <person name="Koehrsen M."/>
            <person name="Haas B."/>
            <person name="Borodovsky M."/>
            <person name="Guigo R."/>
            <person name="Alvarado L."/>
            <person name="Berlin A."/>
            <person name="Bochicchio J."/>
            <person name="Borenstein D."/>
            <person name="Chapman S."/>
            <person name="Chen Z."/>
            <person name="Freedman E."/>
            <person name="Gellesch M."/>
            <person name="Goldberg J."/>
            <person name="Griggs A."/>
            <person name="Gujja S."/>
            <person name="Heilman E."/>
            <person name="Heiman D."/>
            <person name="Hepburn T."/>
            <person name="Howarth C."/>
            <person name="Jen D."/>
            <person name="Larson L."/>
            <person name="Mehta T."/>
            <person name="Park D."/>
            <person name="Pearson M."/>
            <person name="Roberts A."/>
            <person name="Saif S."/>
            <person name="Shenoy N."/>
            <person name="Sisk P."/>
            <person name="Stolte C."/>
            <person name="Sykes S."/>
            <person name="Thomson T."/>
            <person name="Walk T."/>
            <person name="White J."/>
            <person name="Yandava C."/>
            <person name="Burger G."/>
            <person name="Gray M.W."/>
            <person name="Holland P.W.H."/>
            <person name="King N."/>
            <person name="Lang F.B.F."/>
            <person name="Roger A.J."/>
            <person name="Ruiz-Trillo I."/>
            <person name="Lander E."/>
            <person name="Nusbaum C."/>
        </authorList>
    </citation>
    <scope>NUCLEOTIDE SEQUENCE [LARGE SCALE GENOMIC DNA]</scope>
    <source>
        <strain evidence="1 2">ATCC 50062</strain>
    </source>
</reference>
<protein>
    <submittedName>
        <fullName evidence="1">Uncharacterized protein</fullName>
    </submittedName>
</protein>
<name>A0A0L0D755_THETB</name>
<evidence type="ECO:0000313" key="2">
    <source>
        <dbReference type="Proteomes" id="UP000054408"/>
    </source>
</evidence>
<keyword evidence="2" id="KW-1185">Reference proteome</keyword>
<sequence length="633" mass="71090">MAGESVVDENGKNRRAVATANTRAKRALIAATILVLIALLLPGRSSRRSADEQASERRVMQPGDKLDMVSRSRQLSDSDSFVESVTSVLGRSSKRSKYNGLLYTWSDTKSLDTFRQWAFIKECYAANYGYESLWDTTPADVLEYEISVLGLRNNILSLFGLPVSESPYSAFDFIPDEVLYSYDDTFFASSNVLLLLGLIDETGTKHIQGNAPMMKKVHVHLQEVRDQISKHDPLPSLLSNFVVSVMRAGTGPANTRSVEAMAKVILDEGPSVIKELHSYRHIATRVQQNIKSAMEVVFSAIDSKLADAKGEQAYVLAHVRSLIEDNLEQLKSLMIQRANRVVALGNLLIEPKFKAKTDEVDELSTGSAKGDLGWYNLGPQWSTLSNMFKFFERDNLDFVWMTGGDQYLQRTDVDIADFLDLAPDKDIIIMDEPHWPQQRSMSYGFGGMVFRNTPWARAFIARMFAKRWRFLVWDDNSALTETILEVFGEEAEARGEKGYDGECMSLCELDKPYGMSTDFSKFAVGSPIVNAYSSCFFDNLDRLAGPYGKRGPKSKLKLHNMLENSLNLNCWSALTGDPRMDLSWCMTVHFNGLGSKRAPLVNSLGLCNNITAHSTSCFDYQYMPVTECYKYWA</sequence>
<dbReference type="RefSeq" id="XP_013759894.1">
    <property type="nucleotide sequence ID" value="XM_013904440.1"/>
</dbReference>
<accession>A0A0L0D755</accession>
<dbReference type="AlphaFoldDB" id="A0A0L0D755"/>
<gene>
    <name evidence="1" type="ORF">AMSG_03547</name>
</gene>
<dbReference type="OrthoDB" id="408707at2759"/>
<evidence type="ECO:0000313" key="1">
    <source>
        <dbReference type="EMBL" id="KNC47118.1"/>
    </source>
</evidence>
<organism evidence="1 2">
    <name type="scientific">Thecamonas trahens ATCC 50062</name>
    <dbReference type="NCBI Taxonomy" id="461836"/>
    <lineage>
        <taxon>Eukaryota</taxon>
        <taxon>Apusozoa</taxon>
        <taxon>Apusomonadida</taxon>
        <taxon>Apusomonadidae</taxon>
        <taxon>Thecamonas</taxon>
    </lineage>
</organism>
<proteinExistence type="predicted"/>